<protein>
    <submittedName>
        <fullName evidence="8">Energy-coupling factor ABC transporter permease</fullName>
    </submittedName>
</protein>
<comment type="subcellular location">
    <subcellularLocation>
        <location evidence="1">Cell membrane</location>
        <topology evidence="1">Multi-pass membrane protein</topology>
    </subcellularLocation>
</comment>
<proteinExistence type="predicted"/>
<feature type="transmembrane region" description="Helical" evidence="7">
    <location>
        <begin position="182"/>
        <end position="201"/>
    </location>
</feature>
<dbReference type="GO" id="GO:0005886">
    <property type="term" value="C:plasma membrane"/>
    <property type="evidence" value="ECO:0007669"/>
    <property type="project" value="UniProtKB-SubCell"/>
</dbReference>
<dbReference type="EMBL" id="CP157355">
    <property type="protein sequence ID" value="XBM00342.1"/>
    <property type="molecule type" value="Genomic_DNA"/>
</dbReference>
<keyword evidence="2" id="KW-0813">Transport</keyword>
<keyword evidence="4 7" id="KW-0812">Transmembrane</keyword>
<name>A0AAU7F8D1_9NEIS</name>
<feature type="transmembrane region" description="Helical" evidence="7">
    <location>
        <begin position="105"/>
        <end position="126"/>
    </location>
</feature>
<dbReference type="Pfam" id="PF01891">
    <property type="entry name" value="CbiM"/>
    <property type="match status" value="1"/>
</dbReference>
<keyword evidence="3" id="KW-1003">Cell membrane</keyword>
<dbReference type="AlphaFoldDB" id="A0AAU7F8D1"/>
<dbReference type="GO" id="GO:0000041">
    <property type="term" value="P:transition metal ion transport"/>
    <property type="evidence" value="ECO:0007669"/>
    <property type="project" value="InterPro"/>
</dbReference>
<feature type="transmembrane region" description="Helical" evidence="7">
    <location>
        <begin position="138"/>
        <end position="162"/>
    </location>
</feature>
<evidence type="ECO:0000256" key="4">
    <source>
        <dbReference type="ARBA" id="ARBA00022692"/>
    </source>
</evidence>
<dbReference type="Gene3D" id="1.10.1760.20">
    <property type="match status" value="1"/>
</dbReference>
<keyword evidence="6 7" id="KW-0472">Membrane</keyword>
<feature type="transmembrane region" description="Helical" evidence="7">
    <location>
        <begin position="35"/>
        <end position="53"/>
    </location>
</feature>
<evidence type="ECO:0000256" key="6">
    <source>
        <dbReference type="ARBA" id="ARBA00023136"/>
    </source>
</evidence>
<reference evidence="8" key="1">
    <citation type="submission" date="2024-05" db="EMBL/GenBank/DDBJ databases">
        <authorList>
            <person name="Yang L."/>
            <person name="Pan L."/>
        </authorList>
    </citation>
    <scope>NUCLEOTIDE SEQUENCE</scope>
    <source>
        <strain evidence="8">FCG-7</strain>
    </source>
</reference>
<dbReference type="InterPro" id="IPR002751">
    <property type="entry name" value="CbiM/NikMN"/>
</dbReference>
<accession>A0AAU7F8D1</accession>
<evidence type="ECO:0000256" key="2">
    <source>
        <dbReference type="ARBA" id="ARBA00022448"/>
    </source>
</evidence>
<dbReference type="RefSeq" id="WP_348944698.1">
    <property type="nucleotide sequence ID" value="NZ_CP157355.1"/>
</dbReference>
<evidence type="ECO:0000313" key="8">
    <source>
        <dbReference type="EMBL" id="XBM00342.1"/>
    </source>
</evidence>
<feature type="transmembrane region" description="Helical" evidence="7">
    <location>
        <begin position="59"/>
        <end position="77"/>
    </location>
</feature>
<gene>
    <name evidence="8" type="ORF">ABHF33_14980</name>
</gene>
<evidence type="ECO:0000256" key="3">
    <source>
        <dbReference type="ARBA" id="ARBA00022475"/>
    </source>
</evidence>
<evidence type="ECO:0000256" key="7">
    <source>
        <dbReference type="SAM" id="Phobius"/>
    </source>
</evidence>
<sequence>MNPALYNSTWLLLGWAVMGFALWHALRAENWSRIAPTHVTSWLAACVIILLSWQLRAQIQSGIAFHVLGSTALCLIAGQHRALLGMAAVVLISALFGHLDWTQIGLVWLLKAAVPIWICSLLLAWAQKKLVHNYFVYIFLNSFGAAALGMWVFGLLHCLVLASSGSYEWGFLQEEILPYYFLMGWPEAFATGLNLTLLVVWQPQWVSSFDDRKYLQKHD</sequence>
<organism evidence="8">
    <name type="scientific">Chitinibacter mangrovi</name>
    <dbReference type="NCBI Taxonomy" id="3153927"/>
    <lineage>
        <taxon>Bacteria</taxon>
        <taxon>Pseudomonadati</taxon>
        <taxon>Pseudomonadota</taxon>
        <taxon>Betaproteobacteria</taxon>
        <taxon>Neisseriales</taxon>
        <taxon>Chitinibacteraceae</taxon>
        <taxon>Chitinibacter</taxon>
    </lineage>
</organism>
<dbReference type="KEGG" id="cmav:ABHF33_14980"/>
<keyword evidence="5 7" id="KW-1133">Transmembrane helix</keyword>
<evidence type="ECO:0000256" key="5">
    <source>
        <dbReference type="ARBA" id="ARBA00022989"/>
    </source>
</evidence>
<feature type="transmembrane region" description="Helical" evidence="7">
    <location>
        <begin position="6"/>
        <end position="23"/>
    </location>
</feature>
<evidence type="ECO:0000256" key="1">
    <source>
        <dbReference type="ARBA" id="ARBA00004651"/>
    </source>
</evidence>